<dbReference type="RefSeq" id="WP_191315596.1">
    <property type="nucleotide sequence ID" value="NZ_BNAW01000045.1"/>
</dbReference>
<evidence type="ECO:0000313" key="2">
    <source>
        <dbReference type="EMBL" id="GHG38726.1"/>
    </source>
</evidence>
<accession>A0ABQ3KMQ2</accession>
<name>A0ABQ3KMQ2_9PSEU</name>
<feature type="transmembrane region" description="Helical" evidence="1">
    <location>
        <begin position="12"/>
        <end position="37"/>
    </location>
</feature>
<gene>
    <name evidence="2" type="ORF">GCM10017567_69720</name>
</gene>
<protein>
    <recommendedName>
        <fullName evidence="4">HTH araC/xylS-type domain-containing protein</fullName>
    </recommendedName>
</protein>
<dbReference type="Proteomes" id="UP000649955">
    <property type="component" value="Unassembled WGS sequence"/>
</dbReference>
<keyword evidence="1" id="KW-0812">Transmembrane</keyword>
<dbReference type="EMBL" id="BNAW01000045">
    <property type="protein sequence ID" value="GHG38726.1"/>
    <property type="molecule type" value="Genomic_DNA"/>
</dbReference>
<comment type="caution">
    <text evidence="2">The sequence shown here is derived from an EMBL/GenBank/DDBJ whole genome shotgun (WGS) entry which is preliminary data.</text>
</comment>
<evidence type="ECO:0008006" key="4">
    <source>
        <dbReference type="Google" id="ProtNLM"/>
    </source>
</evidence>
<keyword evidence="1" id="KW-1133">Transmembrane helix</keyword>
<keyword evidence="3" id="KW-1185">Reference proteome</keyword>
<proteinExistence type="predicted"/>
<keyword evidence="1" id="KW-0472">Membrane</keyword>
<evidence type="ECO:0000256" key="1">
    <source>
        <dbReference type="SAM" id="Phobius"/>
    </source>
</evidence>
<sequence>MTDLAAGTDNTFAPLMILLLLVVLGGLLAASATMSIIRIARGRQPREQQLYRLAAELDGRDRVRIRMVELGLAEADLRWVAHSRGYGMTEHTFGRYYEFFRAPQQAPPASPGPWQGRP</sequence>
<evidence type="ECO:0000313" key="3">
    <source>
        <dbReference type="Proteomes" id="UP000649955"/>
    </source>
</evidence>
<reference evidence="3" key="1">
    <citation type="journal article" date="2019" name="Int. J. Syst. Evol. Microbiol.">
        <title>The Global Catalogue of Microorganisms (GCM) 10K type strain sequencing project: providing services to taxonomists for standard genome sequencing and annotation.</title>
        <authorList>
            <consortium name="The Broad Institute Genomics Platform"/>
            <consortium name="The Broad Institute Genome Sequencing Center for Infectious Disease"/>
            <person name="Wu L."/>
            <person name="Ma J."/>
        </authorList>
    </citation>
    <scope>NUCLEOTIDE SEQUENCE [LARGE SCALE GENOMIC DNA]</scope>
    <source>
        <strain evidence="3">CGMCC 4.7680</strain>
    </source>
</reference>
<organism evidence="2 3">
    <name type="scientific">Amycolatopsis bullii</name>
    <dbReference type="NCBI Taxonomy" id="941987"/>
    <lineage>
        <taxon>Bacteria</taxon>
        <taxon>Bacillati</taxon>
        <taxon>Actinomycetota</taxon>
        <taxon>Actinomycetes</taxon>
        <taxon>Pseudonocardiales</taxon>
        <taxon>Pseudonocardiaceae</taxon>
        <taxon>Amycolatopsis</taxon>
    </lineage>
</organism>